<accession>A0A429X595</accession>
<name>A0A429X595_SIMTE</name>
<evidence type="ECO:0008006" key="3">
    <source>
        <dbReference type="Google" id="ProtNLM"/>
    </source>
</evidence>
<comment type="caution">
    <text evidence="1">The sequence shown here is derived from an EMBL/GenBank/DDBJ whole genome shotgun (WGS) entry which is preliminary data.</text>
</comment>
<organism evidence="1 2">
    <name type="scientific">Siminovitchia terrae</name>
    <name type="common">Bacillus terrae</name>
    <dbReference type="NCBI Taxonomy" id="1914933"/>
    <lineage>
        <taxon>Bacteria</taxon>
        <taxon>Bacillati</taxon>
        <taxon>Bacillota</taxon>
        <taxon>Bacilli</taxon>
        <taxon>Bacillales</taxon>
        <taxon>Bacillaceae</taxon>
        <taxon>Siminovitchia</taxon>
    </lineage>
</organism>
<dbReference type="AlphaFoldDB" id="A0A429X595"/>
<dbReference type="Proteomes" id="UP000287296">
    <property type="component" value="Unassembled WGS sequence"/>
</dbReference>
<proteinExistence type="predicted"/>
<gene>
    <name evidence="1" type="ORF">D5F11_016315</name>
</gene>
<dbReference type="OrthoDB" id="1918216at2"/>
<sequence length="111" mass="13225">MNLVDCDHCHKPFNIQPKEKKHGKGIIETYFTCPHCKQRYTSFVTNAEIRKRQREIKKLHESVHKPAKDYTAGRINERDYKQAIDRIHEKIDKKQAALEPRMQELKNKVAR</sequence>
<evidence type="ECO:0000313" key="1">
    <source>
        <dbReference type="EMBL" id="RST58598.1"/>
    </source>
</evidence>
<dbReference type="RefSeq" id="WP_120117699.1">
    <property type="nucleotide sequence ID" value="NZ_QYTW02000018.1"/>
</dbReference>
<protein>
    <recommendedName>
        <fullName evidence="3">Transglycosylase</fullName>
    </recommendedName>
</protein>
<evidence type="ECO:0000313" key="2">
    <source>
        <dbReference type="Proteomes" id="UP000287296"/>
    </source>
</evidence>
<dbReference type="EMBL" id="QYTW02000018">
    <property type="protein sequence ID" value="RST58598.1"/>
    <property type="molecule type" value="Genomic_DNA"/>
</dbReference>
<reference evidence="1 2" key="1">
    <citation type="submission" date="2018-12" db="EMBL/GenBank/DDBJ databases">
        <authorList>
            <person name="Sun L."/>
            <person name="Chen Z."/>
        </authorList>
    </citation>
    <scope>NUCLEOTIDE SEQUENCE [LARGE SCALE GENOMIC DNA]</scope>
    <source>
        <strain evidence="1 2">LMG 29736</strain>
    </source>
</reference>